<protein>
    <submittedName>
        <fullName evidence="2">Uncharacterized protein</fullName>
    </submittedName>
</protein>
<sequence>MDLVELPIHIFIPKLTSAKVNSAKATPLAAGIRHVGDNDSTSIKYSYVCDDFVPPKHFHPEHFNPEHFYSNATSSALSSITTPATITTGPTSTTPTTSASSSAGGAAVLAGLVSAASDASSQANDAAKTFGSDPISDNQQALKDAVSNAQSQTSKAKDAADAINLTDLVSKLDETLAQFTEAATELAKAEALADMAAAVAPEVAAALAAATAAKEISDENDPSKPTKKPTDSVQSASATITSGTPSSSLTSSATLSSSSGCPACVECADSTIAPGPSPTPDDPFPQWTLTGGDDDGGNASTRKTRKRFPQSLERRATDRDIEICQATVQVPAYNSWNGAGVGNSYSTYYSYKYSNAKPGSCVKYDFDIVSSPTQPDTKSYATEHIYEIQLINIFLNWMSSNNAELRTFLAAKNNKNPPPKTPANICNSLFNQLLFGQGSPWTTTKFGANGAIGTVGSRPIDELVSQLSGNTRSREMVYLEDGLNGLKAQLFGNKTPSSLTLLVEKLAILARSAMVYGYLESDEISTIFQAVSTRMKTFYAKLDTACAGKTTGPCAAKIQWADSYQTWQAEYLDQIDANWKAWKKGQLDQATTMLRTQYAGQAWAQTLLTNVESNVDLMDAYYHIAGDLKI</sequence>
<gene>
    <name evidence="2" type="ORF">OHK93_001140</name>
</gene>
<comment type="caution">
    <text evidence="2">The sequence shown here is derived from an EMBL/GenBank/DDBJ whole genome shotgun (WGS) entry which is preliminary data.</text>
</comment>
<evidence type="ECO:0000313" key="2">
    <source>
        <dbReference type="EMBL" id="MDI1489941.1"/>
    </source>
</evidence>
<feature type="compositionally biased region" description="Basic and acidic residues" evidence="1">
    <location>
        <begin position="215"/>
        <end position="230"/>
    </location>
</feature>
<feature type="compositionally biased region" description="Polar residues" evidence="1">
    <location>
        <begin position="231"/>
        <end position="240"/>
    </location>
</feature>
<accession>A0AA43QRR0</accession>
<name>A0AA43QRR0_9LECA</name>
<feature type="compositionally biased region" description="Low complexity" evidence="1">
    <location>
        <begin position="241"/>
        <end position="252"/>
    </location>
</feature>
<evidence type="ECO:0000313" key="3">
    <source>
        <dbReference type="Proteomes" id="UP001161017"/>
    </source>
</evidence>
<dbReference type="EMBL" id="JAPUFD010000010">
    <property type="protein sequence ID" value="MDI1489941.1"/>
    <property type="molecule type" value="Genomic_DNA"/>
</dbReference>
<dbReference type="AlphaFoldDB" id="A0AA43QRR0"/>
<feature type="region of interest" description="Disordered" evidence="1">
    <location>
        <begin position="272"/>
        <end position="309"/>
    </location>
</feature>
<feature type="region of interest" description="Disordered" evidence="1">
    <location>
        <begin position="214"/>
        <end position="252"/>
    </location>
</feature>
<proteinExistence type="predicted"/>
<evidence type="ECO:0000256" key="1">
    <source>
        <dbReference type="SAM" id="MobiDB-lite"/>
    </source>
</evidence>
<organism evidence="2 3">
    <name type="scientific">Ramalina farinacea</name>
    <dbReference type="NCBI Taxonomy" id="258253"/>
    <lineage>
        <taxon>Eukaryota</taxon>
        <taxon>Fungi</taxon>
        <taxon>Dikarya</taxon>
        <taxon>Ascomycota</taxon>
        <taxon>Pezizomycotina</taxon>
        <taxon>Lecanoromycetes</taxon>
        <taxon>OSLEUM clade</taxon>
        <taxon>Lecanoromycetidae</taxon>
        <taxon>Lecanorales</taxon>
        <taxon>Lecanorineae</taxon>
        <taxon>Ramalinaceae</taxon>
        <taxon>Ramalina</taxon>
    </lineage>
</organism>
<dbReference type="Proteomes" id="UP001161017">
    <property type="component" value="Unassembled WGS sequence"/>
</dbReference>
<reference evidence="2" key="1">
    <citation type="journal article" date="2023" name="Genome Biol. Evol.">
        <title>First Whole Genome Sequence and Flow Cytometry Genome Size Data for the Lichen-Forming Fungus Ramalina farinacea (Ascomycota).</title>
        <authorList>
            <person name="Llewellyn T."/>
            <person name="Mian S."/>
            <person name="Hill R."/>
            <person name="Leitch I.J."/>
            <person name="Gaya E."/>
        </authorList>
    </citation>
    <scope>NUCLEOTIDE SEQUENCE</scope>
    <source>
        <strain evidence="2">LIQ254RAFAR</strain>
    </source>
</reference>
<keyword evidence="3" id="KW-1185">Reference proteome</keyword>